<evidence type="ECO:0000256" key="5">
    <source>
        <dbReference type="SAM" id="Phobius"/>
    </source>
</evidence>
<keyword evidence="2 5" id="KW-0812">Transmembrane</keyword>
<dbReference type="InterPro" id="IPR032808">
    <property type="entry name" value="DoxX"/>
</dbReference>
<evidence type="ECO:0000256" key="2">
    <source>
        <dbReference type="ARBA" id="ARBA00022692"/>
    </source>
</evidence>
<accession>A0ABX4FX14</accession>
<name>A0ABX4FX14_9GAMM</name>
<evidence type="ECO:0008006" key="8">
    <source>
        <dbReference type="Google" id="ProtNLM"/>
    </source>
</evidence>
<evidence type="ECO:0000313" key="7">
    <source>
        <dbReference type="Proteomes" id="UP000215999"/>
    </source>
</evidence>
<organism evidence="6 7">
    <name type="scientific">Photobacterium sanguinicancri</name>
    <dbReference type="NCBI Taxonomy" id="875932"/>
    <lineage>
        <taxon>Bacteria</taxon>
        <taxon>Pseudomonadati</taxon>
        <taxon>Pseudomonadota</taxon>
        <taxon>Gammaproteobacteria</taxon>
        <taxon>Vibrionales</taxon>
        <taxon>Vibrionaceae</taxon>
        <taxon>Photobacterium</taxon>
    </lineage>
</organism>
<evidence type="ECO:0000256" key="3">
    <source>
        <dbReference type="ARBA" id="ARBA00022989"/>
    </source>
</evidence>
<keyword evidence="7" id="KW-1185">Reference proteome</keyword>
<keyword evidence="4 5" id="KW-0472">Membrane</keyword>
<evidence type="ECO:0000256" key="4">
    <source>
        <dbReference type="ARBA" id="ARBA00023136"/>
    </source>
</evidence>
<keyword evidence="3 5" id="KW-1133">Transmembrane helix</keyword>
<evidence type="ECO:0000313" key="6">
    <source>
        <dbReference type="EMBL" id="OZS43433.1"/>
    </source>
</evidence>
<gene>
    <name evidence="6" type="ORF">ASV53_13240</name>
</gene>
<feature type="transmembrane region" description="Helical" evidence="5">
    <location>
        <begin position="6"/>
        <end position="23"/>
    </location>
</feature>
<dbReference type="Pfam" id="PF13564">
    <property type="entry name" value="DoxX_2"/>
    <property type="match status" value="1"/>
</dbReference>
<proteinExistence type="predicted"/>
<reference evidence="6 7" key="1">
    <citation type="journal article" date="2016" name="Antonie Van Leeuwenhoek">
        <title>Photobacterium sanguinicancri sp. nov. isolated from marine animals.</title>
        <authorList>
            <person name="Gomez-Gil B."/>
            <person name="Roque A."/>
            <person name="Rotllant G."/>
            <person name="Romalde J.L."/>
            <person name="Doce A."/>
            <person name="Eggermont M."/>
            <person name="Defoirdt T."/>
        </authorList>
    </citation>
    <scope>NUCLEOTIDE SEQUENCE [LARGE SCALE GENOMIC DNA]</scope>
    <source>
        <strain evidence="6 7">CAIM 1827</strain>
    </source>
</reference>
<dbReference type="Proteomes" id="UP000215999">
    <property type="component" value="Unassembled WGS sequence"/>
</dbReference>
<protein>
    <recommendedName>
        <fullName evidence="8">DoxX family protein</fullName>
    </recommendedName>
</protein>
<evidence type="ECO:0000256" key="1">
    <source>
        <dbReference type="ARBA" id="ARBA00004141"/>
    </source>
</evidence>
<dbReference type="EMBL" id="NOIF01000081">
    <property type="protein sequence ID" value="OZS43433.1"/>
    <property type="molecule type" value="Genomic_DNA"/>
</dbReference>
<comment type="caution">
    <text evidence="6">The sequence shown here is derived from an EMBL/GenBank/DDBJ whole genome shotgun (WGS) entry which is preliminary data.</text>
</comment>
<dbReference type="RefSeq" id="WP_094957414.1">
    <property type="nucleotide sequence ID" value="NZ_NOIF01000081.1"/>
</dbReference>
<feature type="transmembrane region" description="Helical" evidence="5">
    <location>
        <begin position="71"/>
        <end position="92"/>
    </location>
</feature>
<sequence>MKDVLVLLLIVFFAFASSVKLLGWQKIIFETQLAFFHKYGLNRAAMFVVGLIELAGVILLISSLFVIENPLVLWSGAALLGATSVGALFFHFRFDRWQDGIPAMVTLVLSVAVSVL</sequence>
<feature type="transmembrane region" description="Helical" evidence="5">
    <location>
        <begin position="44"/>
        <end position="65"/>
    </location>
</feature>
<comment type="subcellular location">
    <subcellularLocation>
        <location evidence="1">Membrane</location>
        <topology evidence="1">Multi-pass membrane protein</topology>
    </subcellularLocation>
</comment>